<dbReference type="EMBL" id="CAADRP010001796">
    <property type="protein sequence ID" value="VFU52457.1"/>
    <property type="molecule type" value="Genomic_DNA"/>
</dbReference>
<sequence>MTEAARKKIKHSDISKASDIRVKEGVINSRKGGVSDVAKSAPQEALKSKVQNQTLRVKALAEHGGNELHQLPCPAKAKAMVGGINKLVGPGKENVTGKASLRLNCSSLGTKLKVPQKGDKTVLVRQKGKISSPTKRKHSANASQRHLR</sequence>
<name>A0A6N2MW77_SALVM</name>
<reference evidence="2" key="1">
    <citation type="submission" date="2019-03" db="EMBL/GenBank/DDBJ databases">
        <authorList>
            <person name="Mank J."/>
            <person name="Almeida P."/>
        </authorList>
    </citation>
    <scope>NUCLEOTIDE SEQUENCE</scope>
    <source>
        <strain evidence="2">78183</strain>
    </source>
</reference>
<feature type="compositionally biased region" description="Basic residues" evidence="1">
    <location>
        <begin position="134"/>
        <end position="148"/>
    </location>
</feature>
<protein>
    <submittedName>
        <fullName evidence="2">Uncharacterized protein</fullName>
    </submittedName>
</protein>
<proteinExistence type="predicted"/>
<organism evidence="2">
    <name type="scientific">Salix viminalis</name>
    <name type="common">Common osier</name>
    <name type="synonym">Basket willow</name>
    <dbReference type="NCBI Taxonomy" id="40686"/>
    <lineage>
        <taxon>Eukaryota</taxon>
        <taxon>Viridiplantae</taxon>
        <taxon>Streptophyta</taxon>
        <taxon>Embryophyta</taxon>
        <taxon>Tracheophyta</taxon>
        <taxon>Spermatophyta</taxon>
        <taxon>Magnoliopsida</taxon>
        <taxon>eudicotyledons</taxon>
        <taxon>Gunneridae</taxon>
        <taxon>Pentapetalae</taxon>
        <taxon>rosids</taxon>
        <taxon>fabids</taxon>
        <taxon>Malpighiales</taxon>
        <taxon>Salicaceae</taxon>
        <taxon>Saliceae</taxon>
        <taxon>Salix</taxon>
    </lineage>
</organism>
<evidence type="ECO:0000313" key="2">
    <source>
        <dbReference type="EMBL" id="VFU52457.1"/>
    </source>
</evidence>
<gene>
    <name evidence="2" type="ORF">SVIM_LOCUS359706</name>
</gene>
<feature type="region of interest" description="Disordered" evidence="1">
    <location>
        <begin position="117"/>
        <end position="148"/>
    </location>
</feature>
<evidence type="ECO:0000256" key="1">
    <source>
        <dbReference type="SAM" id="MobiDB-lite"/>
    </source>
</evidence>
<dbReference type="AlphaFoldDB" id="A0A6N2MW77"/>
<accession>A0A6N2MW77</accession>